<dbReference type="GO" id="GO:0033787">
    <property type="term" value="F:cyanocobalamin reductase (cyanide-eliminating) (NADP+) activity"/>
    <property type="evidence" value="ECO:0007669"/>
    <property type="project" value="UniProtKB-EC"/>
</dbReference>
<dbReference type="OMA" id="FQVGWYN"/>
<reference evidence="25" key="2">
    <citation type="journal article" date="2017" name="Sci. Adv.">
        <title>A tail of two voltages: Proteomic comparison of the three electric organs of the electric eel.</title>
        <authorList>
            <person name="Traeger L.L."/>
            <person name="Sabat G."/>
            <person name="Barrett-Wilt G.A."/>
            <person name="Wells G.B."/>
            <person name="Sussman M.R."/>
        </authorList>
    </citation>
    <scope>NUCLEOTIDE SEQUENCE [LARGE SCALE GENOMIC DNA]</scope>
</reference>
<evidence type="ECO:0000256" key="2">
    <source>
        <dbReference type="ARBA" id="ARBA00001974"/>
    </source>
</evidence>
<evidence type="ECO:0000256" key="10">
    <source>
        <dbReference type="ARBA" id="ARBA00022630"/>
    </source>
</evidence>
<evidence type="ECO:0000256" key="3">
    <source>
        <dbReference type="ARBA" id="ARBA00004496"/>
    </source>
</evidence>
<dbReference type="InterPro" id="IPR032037">
    <property type="entry name" value="MMACHC"/>
</dbReference>
<comment type="catalytic activity">
    <reaction evidence="23">
        <text>apo-[alkylcobalamin reductase] + an R-cob(III)alamin + glutathione = cob(I)alamin-[alkylcobalamin reductase] + an S-substituted glutathione + H(+)</text>
        <dbReference type="Rhea" id="RHEA:40719"/>
        <dbReference type="Rhea" id="RHEA-COMP:14730"/>
        <dbReference type="Rhea" id="RHEA-COMP:14731"/>
        <dbReference type="ChEBI" id="CHEBI:15378"/>
        <dbReference type="ChEBI" id="CHEBI:57925"/>
        <dbReference type="ChEBI" id="CHEBI:60488"/>
        <dbReference type="ChEBI" id="CHEBI:83228"/>
        <dbReference type="ChEBI" id="CHEBI:90779"/>
        <dbReference type="ChEBI" id="CHEBI:140785"/>
        <dbReference type="EC" id="2.5.1.151"/>
    </reaction>
    <physiologicalReaction direction="left-to-right" evidence="23">
        <dbReference type="Rhea" id="RHEA:40720"/>
    </physiologicalReaction>
</comment>
<comment type="subcellular location">
    <subcellularLocation>
        <location evidence="3">Cytoplasm</location>
    </subcellularLocation>
</comment>
<evidence type="ECO:0000256" key="1">
    <source>
        <dbReference type="ARBA" id="ARBA00001917"/>
    </source>
</evidence>
<dbReference type="GO" id="GO:0005737">
    <property type="term" value="C:cytoplasm"/>
    <property type="evidence" value="ECO:0007669"/>
    <property type="project" value="UniProtKB-SubCell"/>
</dbReference>
<reference evidence="24" key="5">
    <citation type="submission" date="2025-09" db="UniProtKB">
        <authorList>
            <consortium name="Ensembl"/>
        </authorList>
    </citation>
    <scope>IDENTIFICATION</scope>
</reference>
<keyword evidence="15" id="KW-0170">Cobalt</keyword>
<dbReference type="GeneTree" id="ENSGT00390000003464"/>
<comment type="cofactor">
    <cofactor evidence="1">
        <name>FMN</name>
        <dbReference type="ChEBI" id="CHEBI:58210"/>
    </cofactor>
</comment>
<evidence type="ECO:0000256" key="23">
    <source>
        <dbReference type="ARBA" id="ARBA00049505"/>
    </source>
</evidence>
<dbReference type="AlphaFoldDB" id="A0A4W4FN25"/>
<accession>A0A4W4FN25</accession>
<evidence type="ECO:0000256" key="18">
    <source>
        <dbReference type="ARBA" id="ARBA00031815"/>
    </source>
</evidence>
<dbReference type="GO" id="GO:0032451">
    <property type="term" value="F:demethylase activity"/>
    <property type="evidence" value="ECO:0007669"/>
    <property type="project" value="TreeGrafter"/>
</dbReference>
<keyword evidence="11" id="KW-0288">FMN</keyword>
<keyword evidence="8" id="KW-0963">Cytoplasm</keyword>
<dbReference type="PANTHER" id="PTHR31457:SF2">
    <property type="entry name" value="CYANOCOBALAMIN REDUCTASE _ ALKYLCOBALAMIN DEALKYLASE"/>
    <property type="match status" value="1"/>
</dbReference>
<gene>
    <name evidence="24" type="primary">MMACHC</name>
</gene>
<keyword evidence="14" id="KW-0560">Oxidoreductase</keyword>
<name>A0A4W4FN25_ELEEL</name>
<evidence type="ECO:0000256" key="4">
    <source>
        <dbReference type="ARBA" id="ARBA00007762"/>
    </source>
</evidence>
<dbReference type="STRING" id="8005.ENSEEEP00000026286"/>
<evidence type="ECO:0000256" key="9">
    <source>
        <dbReference type="ARBA" id="ARBA00022628"/>
    </source>
</evidence>
<comment type="similarity">
    <text evidence="4">Belongs to the MMACHC family.</text>
</comment>
<dbReference type="RefSeq" id="XP_026887598.1">
    <property type="nucleotide sequence ID" value="XM_027031797.2"/>
</dbReference>
<dbReference type="GO" id="GO:0009235">
    <property type="term" value="P:cobalamin metabolic process"/>
    <property type="evidence" value="ECO:0007669"/>
    <property type="project" value="TreeGrafter"/>
</dbReference>
<evidence type="ECO:0000256" key="13">
    <source>
        <dbReference type="ARBA" id="ARBA00022857"/>
    </source>
</evidence>
<comment type="cofactor">
    <cofactor evidence="2">
        <name>FAD</name>
        <dbReference type="ChEBI" id="CHEBI:57692"/>
    </cofactor>
</comment>
<evidence type="ECO:0000256" key="11">
    <source>
        <dbReference type="ARBA" id="ARBA00022643"/>
    </source>
</evidence>
<evidence type="ECO:0000256" key="12">
    <source>
        <dbReference type="ARBA" id="ARBA00022827"/>
    </source>
</evidence>
<dbReference type="PANTHER" id="PTHR31457">
    <property type="entry name" value="METHYLMALONIC ACIDURIA AND HOMOCYSTINURIA TYPE C PROTEIN"/>
    <property type="match status" value="1"/>
</dbReference>
<comment type="catalytic activity">
    <reaction evidence="20">
        <text>apo-[alkylcobalamin reductase] + methylcob(III)alamin + glutathione = S-methyl glutathione + cob(I)alamin-[alkylcobalamin reductase] + H(+)</text>
        <dbReference type="Rhea" id="RHEA:63132"/>
        <dbReference type="Rhea" id="RHEA-COMP:14730"/>
        <dbReference type="Rhea" id="RHEA-COMP:14731"/>
        <dbReference type="ChEBI" id="CHEBI:15378"/>
        <dbReference type="ChEBI" id="CHEBI:28115"/>
        <dbReference type="ChEBI" id="CHEBI:57925"/>
        <dbReference type="ChEBI" id="CHEBI:60488"/>
        <dbReference type="ChEBI" id="CHEBI:83228"/>
        <dbReference type="ChEBI" id="CHEBI:141467"/>
        <dbReference type="EC" id="2.5.1.151"/>
    </reaction>
    <physiologicalReaction direction="left-to-right" evidence="20">
        <dbReference type="Rhea" id="RHEA:63133"/>
    </physiologicalReaction>
</comment>
<dbReference type="EC" id="2.5.1.151" evidence="5"/>
<dbReference type="Proteomes" id="UP000314983">
    <property type="component" value="Chromosome 3"/>
</dbReference>
<dbReference type="GeneID" id="113591323"/>
<evidence type="ECO:0000256" key="6">
    <source>
        <dbReference type="ARBA" id="ARBA00012666"/>
    </source>
</evidence>
<keyword evidence="13" id="KW-0521">NADP</keyword>
<dbReference type="EC" id="1.16.1.6" evidence="6"/>
<dbReference type="Ensembl" id="ENSEEET00000026585.2">
    <property type="protein sequence ID" value="ENSEEEP00000026286.1"/>
    <property type="gene ID" value="ENSEEEG00000012715.2"/>
</dbReference>
<evidence type="ECO:0000256" key="5">
    <source>
        <dbReference type="ARBA" id="ARBA00012308"/>
    </source>
</evidence>
<evidence type="ECO:0000256" key="15">
    <source>
        <dbReference type="ARBA" id="ARBA00023285"/>
    </source>
</evidence>
<evidence type="ECO:0000256" key="20">
    <source>
        <dbReference type="ARBA" id="ARBA00047294"/>
    </source>
</evidence>
<reference evidence="24" key="4">
    <citation type="submission" date="2025-08" db="UniProtKB">
        <authorList>
            <consortium name="Ensembl"/>
        </authorList>
    </citation>
    <scope>IDENTIFICATION</scope>
</reference>
<evidence type="ECO:0000256" key="14">
    <source>
        <dbReference type="ARBA" id="ARBA00023002"/>
    </source>
</evidence>
<reference evidence="24" key="3">
    <citation type="submission" date="2020-05" db="EMBL/GenBank/DDBJ databases">
        <title>Electrophorus electricus (electric eel) genome, fEleEle1, primary haplotype.</title>
        <authorList>
            <person name="Myers G."/>
            <person name="Meyer A."/>
            <person name="Fedrigo O."/>
            <person name="Formenti G."/>
            <person name="Rhie A."/>
            <person name="Tracey A."/>
            <person name="Sims Y."/>
            <person name="Jarvis E.D."/>
        </authorList>
    </citation>
    <scope>NUCLEOTIDE SEQUENCE [LARGE SCALE GENOMIC DNA]</scope>
</reference>
<dbReference type="CDD" id="cd12959">
    <property type="entry name" value="MMACHC-like"/>
    <property type="match status" value="1"/>
</dbReference>
<evidence type="ECO:0000256" key="7">
    <source>
        <dbReference type="ARBA" id="ARBA00014027"/>
    </source>
</evidence>
<comment type="catalytic activity">
    <reaction evidence="21">
        <text>2 cob(II)alamin-[cyanocobalamin reductase] + 2 hydrogen cyanide + NADP(+) = 2 cyanocob(III)alamin + 2 apo-[cyanocobalamin reductase] + NADPH + H(+)</text>
        <dbReference type="Rhea" id="RHEA:16113"/>
        <dbReference type="Rhea" id="RHEA-COMP:14717"/>
        <dbReference type="Rhea" id="RHEA-COMP:14718"/>
        <dbReference type="ChEBI" id="CHEBI:15378"/>
        <dbReference type="ChEBI" id="CHEBI:16304"/>
        <dbReference type="ChEBI" id="CHEBI:17439"/>
        <dbReference type="ChEBI" id="CHEBI:18407"/>
        <dbReference type="ChEBI" id="CHEBI:57783"/>
        <dbReference type="ChEBI" id="CHEBI:58349"/>
        <dbReference type="ChEBI" id="CHEBI:83228"/>
        <dbReference type="EC" id="1.16.1.6"/>
    </reaction>
    <physiologicalReaction direction="right-to-left" evidence="21">
        <dbReference type="Rhea" id="RHEA:16115"/>
    </physiologicalReaction>
</comment>
<protein>
    <recommendedName>
        <fullName evidence="7">Cyanocobalamin reductase / alkylcobalamin dealkylase</fullName>
        <ecNumber evidence="6">1.16.1.6</ecNumber>
        <ecNumber evidence="5">2.5.1.151</ecNumber>
    </recommendedName>
    <alternativeName>
        <fullName evidence="19">Alkylcobalamin:glutathione S-alkyltransferase</fullName>
    </alternativeName>
    <alternativeName>
        <fullName evidence="18">CblC</fullName>
    </alternativeName>
    <alternativeName>
        <fullName evidence="17">Cyanocobalamin reductase (cyanide-eliminating)</fullName>
    </alternativeName>
    <alternativeName>
        <fullName evidence="16">Methylmalonic aciduria and homocystinuria type C protein</fullName>
    </alternativeName>
</protein>
<evidence type="ECO:0000313" key="25">
    <source>
        <dbReference type="Proteomes" id="UP000314983"/>
    </source>
</evidence>
<sequence length="273" mass="31336">MATPCDNVENIGRTLRESLYSLGFEVYPFKIGWYNEVVSQAHHLKYSAETLAVVILSTPSMFEKTFLPFLQRRCWENIRDPIDECVAHTISSCVSEHFSEQRVDISYDYEMLPSRKPKFLAQTAAHVAGAARYYRLSDIKDPPWGSKKMFGVCIHPQLGGWFAIRALLVWTGVEAGEELQQVAPPDCVGSQEARINLLESFNLRWQDWTYRDIIPTKESYSPRQREYFLTPPAQRAALLKKWGFGPRVDADMQKLTNKQGYYMTEDPAGSVHK</sequence>
<evidence type="ECO:0000256" key="17">
    <source>
        <dbReference type="ARBA" id="ARBA00031313"/>
    </source>
</evidence>
<evidence type="ECO:0000256" key="21">
    <source>
        <dbReference type="ARBA" id="ARBA00047958"/>
    </source>
</evidence>
<evidence type="ECO:0000256" key="22">
    <source>
        <dbReference type="ARBA" id="ARBA00048537"/>
    </source>
</evidence>
<evidence type="ECO:0000256" key="8">
    <source>
        <dbReference type="ARBA" id="ARBA00022490"/>
    </source>
</evidence>
<comment type="catalytic activity">
    <reaction evidence="22">
        <text>apo-[alkylcobalamin reductase] + adenosylcob(III)alamin + glutathione = S-adenosylglutathione + cob(I)alamin-[alkylcobalamin reductase] + H(+)</text>
        <dbReference type="Rhea" id="RHEA:63136"/>
        <dbReference type="Rhea" id="RHEA-COMP:14730"/>
        <dbReference type="Rhea" id="RHEA-COMP:14731"/>
        <dbReference type="ChEBI" id="CHEBI:15378"/>
        <dbReference type="ChEBI" id="CHEBI:18408"/>
        <dbReference type="ChEBI" id="CHEBI:57925"/>
        <dbReference type="ChEBI" id="CHEBI:60488"/>
        <dbReference type="ChEBI" id="CHEBI:83228"/>
        <dbReference type="ChEBI" id="CHEBI:146184"/>
        <dbReference type="EC" id="2.5.1.151"/>
    </reaction>
    <physiologicalReaction direction="left-to-right" evidence="22">
        <dbReference type="Rhea" id="RHEA:63137"/>
    </physiologicalReaction>
</comment>
<keyword evidence="25" id="KW-1185">Reference proteome</keyword>
<dbReference type="GO" id="GO:0071949">
    <property type="term" value="F:FAD binding"/>
    <property type="evidence" value="ECO:0007669"/>
    <property type="project" value="TreeGrafter"/>
</dbReference>
<keyword evidence="10" id="KW-0285">Flavoprotein</keyword>
<organism evidence="24 25">
    <name type="scientific">Electrophorus electricus</name>
    <name type="common">Electric eel</name>
    <name type="synonym">Gymnotus electricus</name>
    <dbReference type="NCBI Taxonomy" id="8005"/>
    <lineage>
        <taxon>Eukaryota</taxon>
        <taxon>Metazoa</taxon>
        <taxon>Chordata</taxon>
        <taxon>Craniata</taxon>
        <taxon>Vertebrata</taxon>
        <taxon>Euteleostomi</taxon>
        <taxon>Actinopterygii</taxon>
        <taxon>Neopterygii</taxon>
        <taxon>Teleostei</taxon>
        <taxon>Ostariophysi</taxon>
        <taxon>Gymnotiformes</taxon>
        <taxon>Gymnotoidei</taxon>
        <taxon>Gymnotidae</taxon>
        <taxon>Electrophorus</taxon>
    </lineage>
</organism>
<evidence type="ECO:0000313" key="24">
    <source>
        <dbReference type="Ensembl" id="ENSEEEP00000026286.1"/>
    </source>
</evidence>
<evidence type="ECO:0000256" key="19">
    <source>
        <dbReference type="ARBA" id="ARBA00032650"/>
    </source>
</evidence>
<dbReference type="OrthoDB" id="409189at2759"/>
<dbReference type="Pfam" id="PF16690">
    <property type="entry name" value="MMACHC"/>
    <property type="match status" value="1"/>
</dbReference>
<keyword evidence="12" id="KW-0274">FAD</keyword>
<dbReference type="GO" id="GO:0031419">
    <property type="term" value="F:cobalamin binding"/>
    <property type="evidence" value="ECO:0007669"/>
    <property type="project" value="UniProtKB-KW"/>
</dbReference>
<reference evidence="25" key="1">
    <citation type="journal article" date="2014" name="Science">
        <title>Nonhuman genetics. Genomic basis for the convergent evolution of electric organs.</title>
        <authorList>
            <person name="Gallant J.R."/>
            <person name="Traeger L.L."/>
            <person name="Volkening J.D."/>
            <person name="Moffett H."/>
            <person name="Chen P.H."/>
            <person name="Novina C.D."/>
            <person name="Phillips G.N.Jr."/>
            <person name="Anand R."/>
            <person name="Wells G.B."/>
            <person name="Pinch M."/>
            <person name="Guth R."/>
            <person name="Unguez G.A."/>
            <person name="Albert J.S."/>
            <person name="Zakon H.H."/>
            <person name="Samanta M.P."/>
            <person name="Sussman M.R."/>
        </authorList>
    </citation>
    <scope>NUCLEOTIDE SEQUENCE [LARGE SCALE GENOMIC DNA]</scope>
</reference>
<evidence type="ECO:0000256" key="16">
    <source>
        <dbReference type="ARBA" id="ARBA00031056"/>
    </source>
</evidence>
<keyword evidence="9" id="KW-0846">Cobalamin</keyword>
<proteinExistence type="inferred from homology"/>